<dbReference type="HOGENOM" id="CLU_598164_0_0_9"/>
<dbReference type="AlphaFoldDB" id="D9SNX6"/>
<organism evidence="1 2">
    <name type="scientific">Clostridium cellulovorans (strain ATCC 35296 / DSM 3052 / OCM 3 / 743B)</name>
    <dbReference type="NCBI Taxonomy" id="573061"/>
    <lineage>
        <taxon>Bacteria</taxon>
        <taxon>Bacillati</taxon>
        <taxon>Bacillota</taxon>
        <taxon>Clostridia</taxon>
        <taxon>Eubacteriales</taxon>
        <taxon>Clostridiaceae</taxon>
        <taxon>Clostridium</taxon>
    </lineage>
</organism>
<dbReference type="Gene3D" id="3.40.50.2000">
    <property type="entry name" value="Glycogen Phosphorylase B"/>
    <property type="match status" value="1"/>
</dbReference>
<sequence length="470" mass="54555">MNLAFITCFEKTPIFYKISEQLKDNNNIFWISPSSYYIKQLLDNGVTTDKILYLDLTQANNYNVSKEDLEFVEDMQIKTGVSFNSVYYMDRIISNWDYEKALRYFTYVVCESSKFIDKHNIKIITSEITAAHEVLISLVCKYKRKLYAVPQTIRMPSERFAFFDGIEISKVIPVESEISNDSLENICKKIYDIVTVTKEKPFYWNQLIKIPKYDLKFVKRCFIKLNESIRLSKNDASVKPLKYQLFVEKKYLKPFKSFILNRKNLFSKPDYLNEKYIIFTLHKQPESSVDVLGIKYNNQIETIRRLSKFVPSNTKIYVKEHSLAFGERNKGYLEEISKIPGVVMVDPYMDTLELAKHAELIVTITGTIAYEAGIMGLKAVTLIDMYFSKLSTVKYIKSENDIGEALMSNVVHDKLNDIKHIKENILKYSFEGLVGDALNSPASISEKNISNMKYAFEKLISYVEGNDNYA</sequence>
<proteinExistence type="predicted"/>
<accession>D9SNX6</accession>
<dbReference type="eggNOG" id="COG3562">
    <property type="taxonomic scope" value="Bacteria"/>
</dbReference>
<evidence type="ECO:0000313" key="1">
    <source>
        <dbReference type="EMBL" id="ADL51941.1"/>
    </source>
</evidence>
<evidence type="ECO:0008006" key="3">
    <source>
        <dbReference type="Google" id="ProtNLM"/>
    </source>
</evidence>
<dbReference type="SUPFAM" id="SSF53756">
    <property type="entry name" value="UDP-Glycosyltransferase/glycogen phosphorylase"/>
    <property type="match status" value="1"/>
</dbReference>
<dbReference type="Proteomes" id="UP000002730">
    <property type="component" value="Chromosome"/>
</dbReference>
<reference evidence="1 2" key="1">
    <citation type="submission" date="2010-08" db="EMBL/GenBank/DDBJ databases">
        <title>Complete sequence of Clostridium cellulovorans 743B.</title>
        <authorList>
            <consortium name="US DOE Joint Genome Institute"/>
            <person name="Lucas S."/>
            <person name="Copeland A."/>
            <person name="Lapidus A."/>
            <person name="Cheng J.-F."/>
            <person name="Bruce D."/>
            <person name="Goodwin L."/>
            <person name="Pitluck S."/>
            <person name="Chertkov O."/>
            <person name="Detter J.C."/>
            <person name="Han C."/>
            <person name="Tapia R."/>
            <person name="Land M."/>
            <person name="Hauser L."/>
            <person name="Chang Y.-J."/>
            <person name="Jeffries C."/>
            <person name="Kyrpides N."/>
            <person name="Ivanova N."/>
            <person name="Mikhailova N."/>
            <person name="Hemme C.L."/>
            <person name="Woyke T."/>
        </authorList>
    </citation>
    <scope>NUCLEOTIDE SEQUENCE [LARGE SCALE GENOMIC DNA]</scope>
    <source>
        <strain evidence="2">ATCC 35296 / DSM 3052 / OCM 3 / 743B</strain>
    </source>
</reference>
<dbReference type="STRING" id="573061.Clocel_2201"/>
<dbReference type="EMBL" id="CP002160">
    <property type="protein sequence ID" value="ADL51941.1"/>
    <property type="molecule type" value="Genomic_DNA"/>
</dbReference>
<dbReference type="RefSeq" id="WP_010076834.1">
    <property type="nucleotide sequence ID" value="NC_014393.1"/>
</dbReference>
<keyword evidence="2" id="KW-1185">Reference proteome</keyword>
<dbReference type="OrthoDB" id="5448633at2"/>
<protein>
    <recommendedName>
        <fullName evidence="3">Capsule polysaccharide biosynthesis protein</fullName>
    </recommendedName>
</protein>
<evidence type="ECO:0000313" key="2">
    <source>
        <dbReference type="Proteomes" id="UP000002730"/>
    </source>
</evidence>
<gene>
    <name evidence="1" type="ordered locus">Clocel_2201</name>
</gene>
<name>D9SNX6_CLOC7</name>
<dbReference type="KEGG" id="ccb:Clocel_2201"/>